<keyword evidence="1 3" id="KW-0963">Cytoplasm</keyword>
<comment type="subcellular location">
    <subcellularLocation>
        <location evidence="3">Cytoplasm</location>
    </subcellularLocation>
</comment>
<dbReference type="PANTHER" id="PTHR34654">
    <property type="entry name" value="UPF0109 PROTEIN SCO5592"/>
    <property type="match status" value="1"/>
</dbReference>
<dbReference type="InterPro" id="IPR009019">
    <property type="entry name" value="KH_sf_prok-type"/>
</dbReference>
<comment type="similarity">
    <text evidence="3">Belongs to the KhpA RNA-binding protein family.</text>
</comment>
<accession>A0ABP2X4J3</accession>
<proteinExistence type="inferred from homology"/>
<dbReference type="PROSITE" id="PS50084">
    <property type="entry name" value="KH_TYPE_1"/>
    <property type="match status" value="1"/>
</dbReference>
<protein>
    <recommendedName>
        <fullName evidence="3">RNA-binding protein KhpA</fullName>
    </recommendedName>
    <alternativeName>
        <fullName evidence="3">KH-domain protein A</fullName>
    </alternativeName>
</protein>
<sequence length="142" mass="15815">MEEFVAYIVKNLVADPEAVEIRSIQDESGESIKLEIRVAPDDIGKIIGRRGNTIHALRTILRRVCARLKKKIQIDLIQPEGIRESVDESEDVSGSFCLNSNNSSESEMAHQCCGRGNCCSAEDEDIEVSSVHHECSHNHHSE</sequence>
<dbReference type="GeneID" id="12243321"/>
<dbReference type="Pfam" id="PF13083">
    <property type="entry name" value="KH_KhpA-B"/>
    <property type="match status" value="1"/>
</dbReference>
<dbReference type="SUPFAM" id="SSF54814">
    <property type="entry name" value="Prokaryotic type KH domain (KH-domain type II)"/>
    <property type="match status" value="1"/>
</dbReference>
<dbReference type="PANTHER" id="PTHR34654:SF1">
    <property type="entry name" value="RNA-BINDING PROTEIN KHPA"/>
    <property type="match status" value="1"/>
</dbReference>
<dbReference type="InterPro" id="IPR015946">
    <property type="entry name" value="KH_dom-like_a/b"/>
</dbReference>
<evidence type="ECO:0000313" key="5">
    <source>
        <dbReference type="Proteomes" id="UP000014627"/>
    </source>
</evidence>
<dbReference type="Proteomes" id="UP000014627">
    <property type="component" value="Unassembled WGS sequence"/>
</dbReference>
<dbReference type="HAMAP" id="MF_00088">
    <property type="entry name" value="KhpA"/>
    <property type="match status" value="1"/>
</dbReference>
<dbReference type="CDD" id="cd22533">
    <property type="entry name" value="KH-II_YlqC-like"/>
    <property type="match status" value="1"/>
</dbReference>
<comment type="function">
    <text evidence="3">A probable RNA-binding protein.</text>
</comment>
<keyword evidence="5" id="KW-1185">Reference proteome</keyword>
<organism evidence="4 5">
    <name type="scientific">Chlamydia psittaci 99DC5</name>
    <dbReference type="NCBI Taxonomy" id="1112251"/>
    <lineage>
        <taxon>Bacteria</taxon>
        <taxon>Pseudomonadati</taxon>
        <taxon>Chlamydiota</taxon>
        <taxon>Chlamydiia</taxon>
        <taxon>Chlamydiales</taxon>
        <taxon>Chlamydiaceae</taxon>
        <taxon>Chlamydia/Chlamydophila group</taxon>
        <taxon>Chlamydia</taxon>
    </lineage>
</organism>
<evidence type="ECO:0000256" key="3">
    <source>
        <dbReference type="HAMAP-Rule" id="MF_00088"/>
    </source>
</evidence>
<reference evidence="4 5" key="1">
    <citation type="submission" date="2013-04" db="EMBL/GenBank/DDBJ databases">
        <title>Genome sequence of Chlamydia psittaci 99DC5.</title>
        <authorList>
            <person name="Huot-Creasy H."/>
            <person name="McCracken C.L."/>
            <person name="Humphries M."/>
            <person name="Sachse K."/>
            <person name="Laroucau K."/>
            <person name="Bavoil P."/>
            <person name="Myers G.S."/>
        </authorList>
    </citation>
    <scope>NUCLEOTIDE SEQUENCE [LARGE SCALE GENOMIC DNA]</scope>
    <source>
        <strain evidence="4 5">99DC5</strain>
    </source>
</reference>
<keyword evidence="2 3" id="KW-0694">RNA-binding</keyword>
<evidence type="ECO:0000313" key="4">
    <source>
        <dbReference type="EMBL" id="EPJ28710.1"/>
    </source>
</evidence>
<evidence type="ECO:0000256" key="1">
    <source>
        <dbReference type="ARBA" id="ARBA00022490"/>
    </source>
</evidence>
<comment type="caution">
    <text evidence="4">The sequence shown here is derived from an EMBL/GenBank/DDBJ whole genome shotgun (WGS) entry which is preliminary data.</text>
</comment>
<dbReference type="InterPro" id="IPR020627">
    <property type="entry name" value="KhpA"/>
</dbReference>
<dbReference type="EMBL" id="ATLC01000044">
    <property type="protein sequence ID" value="EPJ28710.1"/>
    <property type="molecule type" value="Genomic_DNA"/>
</dbReference>
<name>A0ABP2X4J3_CHLPS</name>
<evidence type="ECO:0000256" key="2">
    <source>
        <dbReference type="ARBA" id="ARBA00022884"/>
    </source>
</evidence>
<gene>
    <name evidence="3" type="primary">khpA</name>
    <name evidence="4" type="ORF">CP99DC5_0246</name>
</gene>
<dbReference type="RefSeq" id="WP_006343519.1">
    <property type="nucleotide sequence ID" value="NZ_KE356190.1"/>
</dbReference>
<dbReference type="Gene3D" id="3.30.300.20">
    <property type="match status" value="1"/>
</dbReference>